<dbReference type="RefSeq" id="WP_162277532.1">
    <property type="nucleotide sequence ID" value="NZ_FOBB01000003.1"/>
</dbReference>
<feature type="chain" id="PRO_5011703210" evidence="1">
    <location>
        <begin position="19"/>
        <end position="355"/>
    </location>
</feature>
<feature type="domain" description="Beta-lactamase-related" evidence="2">
    <location>
        <begin position="29"/>
        <end position="337"/>
    </location>
</feature>
<reference evidence="3 4" key="1">
    <citation type="submission" date="2016-10" db="EMBL/GenBank/DDBJ databases">
        <authorList>
            <person name="de Groot N.N."/>
        </authorList>
    </citation>
    <scope>NUCLEOTIDE SEQUENCE [LARGE SCALE GENOMIC DNA]</scope>
    <source>
        <strain evidence="3 4">DSM 21039</strain>
    </source>
</reference>
<organism evidence="3 4">
    <name type="scientific">Chitinophaga rupis</name>
    <dbReference type="NCBI Taxonomy" id="573321"/>
    <lineage>
        <taxon>Bacteria</taxon>
        <taxon>Pseudomonadati</taxon>
        <taxon>Bacteroidota</taxon>
        <taxon>Chitinophagia</taxon>
        <taxon>Chitinophagales</taxon>
        <taxon>Chitinophagaceae</taxon>
        <taxon>Chitinophaga</taxon>
    </lineage>
</organism>
<dbReference type="AlphaFoldDB" id="A0A1H7USF8"/>
<dbReference type="InterPro" id="IPR012338">
    <property type="entry name" value="Beta-lactam/transpept-like"/>
</dbReference>
<keyword evidence="1" id="KW-0732">Signal</keyword>
<dbReference type="EMBL" id="FOBB01000003">
    <property type="protein sequence ID" value="SEL99754.1"/>
    <property type="molecule type" value="Genomic_DNA"/>
</dbReference>
<keyword evidence="4" id="KW-1185">Reference proteome</keyword>
<dbReference type="Pfam" id="PF00144">
    <property type="entry name" value="Beta-lactamase"/>
    <property type="match status" value="1"/>
</dbReference>
<name>A0A1H7USF8_9BACT</name>
<dbReference type="InterPro" id="IPR001466">
    <property type="entry name" value="Beta-lactam-related"/>
</dbReference>
<dbReference type="OrthoDB" id="9793489at2"/>
<gene>
    <name evidence="3" type="ORF">SAMN04488505_10389</name>
</gene>
<sequence length="355" mass="39800">MRPFIFILFITCSFLPFASIAQQDSIDIFITSQMKQQGIVGLSIGIVKSGKVIKAKGYGWANIELNVPASEKTVYKIGSISKQFIAVGIMKLVQEGKLKVSDPVTKFIKGAPVKWNNITIRHLLNHTSGLPVDPPGFDGMKEQADSVYIKTAFTDSLAFPTDSKYEYSNFGYFILADIIRITSRLSFPEYMKKCIFDEGGLSNTRTTSLEAIVPDRADGYIKNANDSILNAPNYIALRPSGAFLSNINDLLKWEMDMQHNKLLTQKNWDQMWDDTIKTPLTMDNEAIYYGYGWMTNKVNGKPFIHHGGSLPGFKSVYFRYIQDKTAIIILTNSENTDAYGIAFGVADLLQTEDKK</sequence>
<protein>
    <submittedName>
        <fullName evidence="3">CubicO group peptidase, beta-lactamase class C family</fullName>
    </submittedName>
</protein>
<dbReference type="Gene3D" id="3.40.710.10">
    <property type="entry name" value="DD-peptidase/beta-lactamase superfamily"/>
    <property type="match status" value="1"/>
</dbReference>
<proteinExistence type="predicted"/>
<dbReference type="PANTHER" id="PTHR46825:SF9">
    <property type="entry name" value="BETA-LACTAMASE-RELATED DOMAIN-CONTAINING PROTEIN"/>
    <property type="match status" value="1"/>
</dbReference>
<evidence type="ECO:0000259" key="2">
    <source>
        <dbReference type="Pfam" id="PF00144"/>
    </source>
</evidence>
<feature type="signal peptide" evidence="1">
    <location>
        <begin position="1"/>
        <end position="18"/>
    </location>
</feature>
<dbReference type="SUPFAM" id="SSF56601">
    <property type="entry name" value="beta-lactamase/transpeptidase-like"/>
    <property type="match status" value="1"/>
</dbReference>
<dbReference type="STRING" id="573321.SAMN04488505_10389"/>
<evidence type="ECO:0000313" key="4">
    <source>
        <dbReference type="Proteomes" id="UP000198984"/>
    </source>
</evidence>
<dbReference type="InterPro" id="IPR050491">
    <property type="entry name" value="AmpC-like"/>
</dbReference>
<dbReference type="Proteomes" id="UP000198984">
    <property type="component" value="Unassembled WGS sequence"/>
</dbReference>
<accession>A0A1H7USF8</accession>
<evidence type="ECO:0000256" key="1">
    <source>
        <dbReference type="SAM" id="SignalP"/>
    </source>
</evidence>
<dbReference type="PANTHER" id="PTHR46825">
    <property type="entry name" value="D-ALANYL-D-ALANINE-CARBOXYPEPTIDASE/ENDOPEPTIDASE AMPH"/>
    <property type="match status" value="1"/>
</dbReference>
<evidence type="ECO:0000313" key="3">
    <source>
        <dbReference type="EMBL" id="SEL99754.1"/>
    </source>
</evidence>